<feature type="domain" description="Glucose-methanol-choline oxidoreductase N-terminal" evidence="5">
    <location>
        <begin position="250"/>
        <end position="264"/>
    </location>
</feature>
<evidence type="ECO:0000256" key="1">
    <source>
        <dbReference type="ARBA" id="ARBA00001974"/>
    </source>
</evidence>
<dbReference type="EMBL" id="JAYWVC010000102">
    <property type="protein sequence ID" value="MED7825258.1"/>
    <property type="molecule type" value="Genomic_DNA"/>
</dbReference>
<gene>
    <name evidence="6" type="ORF">VXC91_25535</name>
</gene>
<dbReference type="SUPFAM" id="SSF51905">
    <property type="entry name" value="FAD/NAD(P)-binding domain"/>
    <property type="match status" value="1"/>
</dbReference>
<keyword evidence="7" id="KW-1185">Reference proteome</keyword>
<proteinExistence type="inferred from homology"/>
<comment type="similarity">
    <text evidence="2">Belongs to the GMC oxidoreductase family.</text>
</comment>
<dbReference type="PIRSF" id="PIRSF000137">
    <property type="entry name" value="Alcohol_oxidase"/>
    <property type="match status" value="1"/>
</dbReference>
<evidence type="ECO:0000256" key="2">
    <source>
        <dbReference type="ARBA" id="ARBA00010790"/>
    </source>
</evidence>
<dbReference type="Proteomes" id="UP001333996">
    <property type="component" value="Unassembled WGS sequence"/>
</dbReference>
<dbReference type="Gene3D" id="3.50.50.60">
    <property type="entry name" value="FAD/NAD(P)-binding domain"/>
    <property type="match status" value="1"/>
</dbReference>
<keyword evidence="4" id="KW-0274">FAD</keyword>
<dbReference type="InterPro" id="IPR036188">
    <property type="entry name" value="FAD/NAD-bd_sf"/>
</dbReference>
<sequence>MIYDDIVIGAGSAGAVLATRLSEDPDRQVLLIEAGNDYPSAQKTPAGLLATRRVPFDHDWGYTAEVVPGRRAPYPRGRVTGGSSAVNAGLALRGLPEDYDAWAARGNDEWGWDTLLPVFRQIEDDAAGDPAFHGTGGPTPIHRTPRELLAPVHAAFLQACLSLGHRYTADHNAPDSTGVGPAPANERYGMRISTALAYLGGARIRPNLTIRAGCVADRVLLDGTRVTGVEFVCDGVREEALARRVTLAAGAAASPAILLRSGIGPAKELAAHGIEVAADLPGVGTNLLDHATVAINLNGTAGPADPAAPYWENVLQWTASGSSDRNDMQSMLVHNTAQPALRLSASLMLPRSTGVLQLADRSPHTAPDIRLNLATDPEDVHKLIEGLRHLSAIAASPELALHHDGSAIFDDGQTLPVADLSERFADLDTATEHVVNTVFHYVHLAGGTHMGPDSDPDAVVDQRGRVRGIDGLRVADASVMPTIPRANTHLTCVVIGERVAAWIRAEQ</sequence>
<dbReference type="InterPro" id="IPR000172">
    <property type="entry name" value="GMC_OxRdtase_N"/>
</dbReference>
<dbReference type="PROSITE" id="PS00624">
    <property type="entry name" value="GMC_OXRED_2"/>
    <property type="match status" value="1"/>
</dbReference>
<dbReference type="Pfam" id="PF00732">
    <property type="entry name" value="GMC_oxred_N"/>
    <property type="match status" value="1"/>
</dbReference>
<dbReference type="RefSeq" id="WP_329509673.1">
    <property type="nucleotide sequence ID" value="NZ_BAAAYZ010000215.1"/>
</dbReference>
<accession>A0ABU7FPC3</accession>
<keyword evidence="3" id="KW-0285">Flavoprotein</keyword>
<evidence type="ECO:0000313" key="6">
    <source>
        <dbReference type="EMBL" id="MED7825258.1"/>
    </source>
</evidence>
<name>A0ABU7FPC3_9ACTN</name>
<dbReference type="InterPro" id="IPR012132">
    <property type="entry name" value="GMC_OxRdtase"/>
</dbReference>
<dbReference type="Pfam" id="PF05199">
    <property type="entry name" value="GMC_oxred_C"/>
    <property type="match status" value="1"/>
</dbReference>
<evidence type="ECO:0000313" key="7">
    <source>
        <dbReference type="Proteomes" id="UP001333996"/>
    </source>
</evidence>
<dbReference type="Gene3D" id="3.30.410.40">
    <property type="match status" value="1"/>
</dbReference>
<comment type="caution">
    <text evidence="6">The sequence shown here is derived from an EMBL/GenBank/DDBJ whole genome shotgun (WGS) entry which is preliminary data.</text>
</comment>
<dbReference type="PANTHER" id="PTHR11552:SF147">
    <property type="entry name" value="CHOLINE DEHYDROGENASE, MITOCHONDRIAL"/>
    <property type="match status" value="1"/>
</dbReference>
<organism evidence="6 7">
    <name type="scientific">Streptomyces chiangmaiensis</name>
    <dbReference type="NCBI Taxonomy" id="766497"/>
    <lineage>
        <taxon>Bacteria</taxon>
        <taxon>Bacillati</taxon>
        <taxon>Actinomycetota</taxon>
        <taxon>Actinomycetes</taxon>
        <taxon>Kitasatosporales</taxon>
        <taxon>Streptomycetaceae</taxon>
        <taxon>Streptomyces</taxon>
    </lineage>
</organism>
<evidence type="ECO:0000256" key="3">
    <source>
        <dbReference type="ARBA" id="ARBA00022630"/>
    </source>
</evidence>
<dbReference type="PANTHER" id="PTHR11552">
    <property type="entry name" value="GLUCOSE-METHANOL-CHOLINE GMC OXIDOREDUCTASE"/>
    <property type="match status" value="1"/>
</dbReference>
<reference evidence="6" key="1">
    <citation type="submission" date="2024-01" db="EMBL/GenBank/DDBJ databases">
        <title>First draft genome sequence data of TA4-1, the type strain of Gram-positive actinobacterium Streptomyces chiangmaiensis.</title>
        <authorList>
            <person name="Yasawong M."/>
            <person name="Nantapong N."/>
        </authorList>
    </citation>
    <scope>NUCLEOTIDE SEQUENCE</scope>
    <source>
        <strain evidence="6">TA4-1</strain>
    </source>
</reference>
<comment type="cofactor">
    <cofactor evidence="1">
        <name>FAD</name>
        <dbReference type="ChEBI" id="CHEBI:57692"/>
    </cofactor>
</comment>
<evidence type="ECO:0000259" key="5">
    <source>
        <dbReference type="PROSITE" id="PS00624"/>
    </source>
</evidence>
<dbReference type="SUPFAM" id="SSF54373">
    <property type="entry name" value="FAD-linked reductases, C-terminal domain"/>
    <property type="match status" value="1"/>
</dbReference>
<dbReference type="InterPro" id="IPR007867">
    <property type="entry name" value="GMC_OxRtase_C"/>
</dbReference>
<protein>
    <submittedName>
        <fullName evidence="6">GMC family oxidoreductase N-terminal domain-containing protein</fullName>
    </submittedName>
</protein>
<evidence type="ECO:0000256" key="4">
    <source>
        <dbReference type="ARBA" id="ARBA00022827"/>
    </source>
</evidence>